<evidence type="ECO:0000313" key="3">
    <source>
        <dbReference type="Proteomes" id="UP000031549"/>
    </source>
</evidence>
<accession>A0A846HHB5</accession>
<dbReference type="RefSeq" id="WP_039741388.1">
    <property type="nucleotide sequence ID" value="NZ_JTCM02000112.1"/>
</dbReference>
<feature type="transmembrane region" description="Helical" evidence="1">
    <location>
        <begin position="21"/>
        <end position="39"/>
    </location>
</feature>
<feature type="transmembrane region" description="Helical" evidence="1">
    <location>
        <begin position="45"/>
        <end position="63"/>
    </location>
</feature>
<keyword evidence="3" id="KW-1185">Reference proteome</keyword>
<keyword evidence="1" id="KW-0472">Membrane</keyword>
<keyword evidence="1" id="KW-1133">Transmembrane helix</keyword>
<organism evidence="2 3">
    <name type="scientific">Hassallia byssoidea VB512170</name>
    <dbReference type="NCBI Taxonomy" id="1304833"/>
    <lineage>
        <taxon>Bacteria</taxon>
        <taxon>Bacillati</taxon>
        <taxon>Cyanobacteriota</taxon>
        <taxon>Cyanophyceae</taxon>
        <taxon>Nostocales</taxon>
        <taxon>Tolypothrichaceae</taxon>
        <taxon>Hassallia</taxon>
    </lineage>
</organism>
<evidence type="ECO:0000256" key="1">
    <source>
        <dbReference type="SAM" id="Phobius"/>
    </source>
</evidence>
<reference evidence="2 3" key="1">
    <citation type="journal article" date="2015" name="Genome Announc.">
        <title>Draft Genome Sequence of Cyanobacterium Hassallia byssoidea Strain VB512170, Isolated from Monuments in India.</title>
        <authorList>
            <person name="Singh D."/>
            <person name="Chandrababunaidu M.M."/>
            <person name="Panda A."/>
            <person name="Sen D."/>
            <person name="Bhattacharyya S."/>
            <person name="Adhikary S.P."/>
            <person name="Tripathy S."/>
        </authorList>
    </citation>
    <scope>NUCLEOTIDE SEQUENCE [LARGE SCALE GENOMIC DNA]</scope>
    <source>
        <strain evidence="2 3">VB512170</strain>
    </source>
</reference>
<proteinExistence type="predicted"/>
<protein>
    <submittedName>
        <fullName evidence="2">Uncharacterized protein</fullName>
    </submittedName>
</protein>
<comment type="caution">
    <text evidence="2">The sequence shown here is derived from an EMBL/GenBank/DDBJ whole genome shotgun (WGS) entry which is preliminary data.</text>
</comment>
<evidence type="ECO:0000313" key="2">
    <source>
        <dbReference type="EMBL" id="NEU76463.1"/>
    </source>
</evidence>
<sequence length="118" mass="13110">MAKKSEKNFHQPEDIRVTATTKIWGLTVGILAICVPLSAVTRSGAIIPLAAIGGAAVGTVAVWRSDQRKYQNKLLSPQQLELEQRIADLETIVSGEDFDLRMKIKRLHANESERQEEN</sequence>
<gene>
    <name evidence="2" type="ORF">PI95_029100</name>
</gene>
<keyword evidence="1" id="KW-0812">Transmembrane</keyword>
<dbReference type="EMBL" id="JTCM02000112">
    <property type="protein sequence ID" value="NEU76463.1"/>
    <property type="molecule type" value="Genomic_DNA"/>
</dbReference>
<dbReference type="Proteomes" id="UP000031549">
    <property type="component" value="Unassembled WGS sequence"/>
</dbReference>
<name>A0A846HHB5_9CYAN</name>
<dbReference type="AlphaFoldDB" id="A0A846HHB5"/>